<evidence type="ECO:0000313" key="1">
    <source>
        <dbReference type="EMBL" id="SMG52210.1"/>
    </source>
</evidence>
<protein>
    <submittedName>
        <fullName evidence="1">Uncharacterized protein</fullName>
    </submittedName>
</protein>
<name>A0A1X7LEV1_9BACL</name>
<accession>A0A1X7LEV1</accession>
<dbReference type="STRING" id="1852522.SAMN06295960_3365"/>
<gene>
    <name evidence="1" type="ORF">SAMN06295960_3365</name>
</gene>
<sequence>MSKSRREKWRNLSLNSSNIDEYLTDLIEDTKSQYITQGVSFNKDDSYQMGLLKQALLQHSSFSGLVKHLLTLYFQSSEDTTHVGSSHKVEAIQEKEDTEIAIEDELQGKKQIWIDLTDLKNN</sequence>
<dbReference type="EMBL" id="FXAZ01000004">
    <property type="protein sequence ID" value="SMG52210.1"/>
    <property type="molecule type" value="Genomic_DNA"/>
</dbReference>
<proteinExistence type="predicted"/>
<reference evidence="1 2" key="1">
    <citation type="submission" date="2017-04" db="EMBL/GenBank/DDBJ databases">
        <authorList>
            <person name="Afonso C.L."/>
            <person name="Miller P.J."/>
            <person name="Scott M.A."/>
            <person name="Spackman E."/>
            <person name="Goraichik I."/>
            <person name="Dimitrov K.M."/>
            <person name="Suarez D.L."/>
            <person name="Swayne D.E."/>
        </authorList>
    </citation>
    <scope>NUCLEOTIDE SEQUENCE [LARGE SCALE GENOMIC DNA]</scope>
    <source>
        <strain evidence="1 2">11</strain>
    </source>
</reference>
<dbReference type="AlphaFoldDB" id="A0A1X7LEV1"/>
<organism evidence="1 2">
    <name type="scientific">Paenibacillus aquistagni</name>
    <dbReference type="NCBI Taxonomy" id="1852522"/>
    <lineage>
        <taxon>Bacteria</taxon>
        <taxon>Bacillati</taxon>
        <taxon>Bacillota</taxon>
        <taxon>Bacilli</taxon>
        <taxon>Bacillales</taxon>
        <taxon>Paenibacillaceae</taxon>
        <taxon>Paenibacillus</taxon>
    </lineage>
</organism>
<evidence type="ECO:0000313" key="2">
    <source>
        <dbReference type="Proteomes" id="UP000193834"/>
    </source>
</evidence>
<keyword evidence="2" id="KW-1185">Reference proteome</keyword>
<dbReference type="RefSeq" id="WP_085495982.1">
    <property type="nucleotide sequence ID" value="NZ_FXAZ01000004.1"/>
</dbReference>
<dbReference type="Proteomes" id="UP000193834">
    <property type="component" value="Unassembled WGS sequence"/>
</dbReference>